<dbReference type="RefSeq" id="WP_017841840.1">
    <property type="nucleotide sequence ID" value="NZ_CP035467.1"/>
</dbReference>
<dbReference type="KEGG" id="mbur:EQU24_20115"/>
<dbReference type="InterPro" id="IPR008258">
    <property type="entry name" value="Transglycosylase_SLT_dom_1"/>
</dbReference>
<dbReference type="Proteomes" id="UP000305881">
    <property type="component" value="Chromosome"/>
</dbReference>
<dbReference type="InterPro" id="IPR006597">
    <property type="entry name" value="Sel1-like"/>
</dbReference>
<dbReference type="SUPFAM" id="SSF81901">
    <property type="entry name" value="HCP-like"/>
    <property type="match status" value="1"/>
</dbReference>
<evidence type="ECO:0000256" key="1">
    <source>
        <dbReference type="ARBA" id="ARBA00007734"/>
    </source>
</evidence>
<dbReference type="EMBL" id="CP035467">
    <property type="protein sequence ID" value="QCW84277.1"/>
    <property type="molecule type" value="Genomic_DNA"/>
</dbReference>
<dbReference type="STRING" id="675511.GCA_000341735_03414"/>
<feature type="domain" description="Transglycosylase SLT" evidence="2">
    <location>
        <begin position="185"/>
        <end position="276"/>
    </location>
</feature>
<dbReference type="GO" id="GO:0000270">
    <property type="term" value="P:peptidoglycan metabolic process"/>
    <property type="evidence" value="ECO:0007669"/>
    <property type="project" value="InterPro"/>
</dbReference>
<keyword evidence="4" id="KW-1185">Reference proteome</keyword>
<dbReference type="PROSITE" id="PS00922">
    <property type="entry name" value="TRANSGLYCOSYLASE"/>
    <property type="match status" value="1"/>
</dbReference>
<accession>A0A4P9US75</accession>
<dbReference type="InterPro" id="IPR000189">
    <property type="entry name" value="Transglyc_AS"/>
</dbReference>
<dbReference type="CDD" id="cd00254">
    <property type="entry name" value="LT-like"/>
    <property type="match status" value="1"/>
</dbReference>
<dbReference type="SMART" id="SM00671">
    <property type="entry name" value="SEL1"/>
    <property type="match status" value="1"/>
</dbReference>
<evidence type="ECO:0000259" key="2">
    <source>
        <dbReference type="Pfam" id="PF01464"/>
    </source>
</evidence>
<dbReference type="InterPro" id="IPR011990">
    <property type="entry name" value="TPR-like_helical_dom_sf"/>
</dbReference>
<dbReference type="AlphaFoldDB" id="A0A4P9US75"/>
<protein>
    <submittedName>
        <fullName evidence="3">Lytic transglycosylase domain-containing protein</fullName>
    </submittedName>
</protein>
<dbReference type="Gene3D" id="1.25.40.10">
    <property type="entry name" value="Tetratricopeptide repeat domain"/>
    <property type="match status" value="1"/>
</dbReference>
<gene>
    <name evidence="3" type="ORF">EQU24_20115</name>
</gene>
<organism evidence="3 4">
    <name type="scientific">Methylotuvimicrobium buryatense</name>
    <name type="common">Methylomicrobium buryatense</name>
    <dbReference type="NCBI Taxonomy" id="95641"/>
    <lineage>
        <taxon>Bacteria</taxon>
        <taxon>Pseudomonadati</taxon>
        <taxon>Pseudomonadota</taxon>
        <taxon>Gammaproteobacteria</taxon>
        <taxon>Methylococcales</taxon>
        <taxon>Methylococcaceae</taxon>
        <taxon>Methylotuvimicrobium</taxon>
    </lineage>
</organism>
<dbReference type="InterPro" id="IPR023346">
    <property type="entry name" value="Lysozyme-like_dom_sf"/>
</dbReference>
<dbReference type="Pfam" id="PF01464">
    <property type="entry name" value="SLT"/>
    <property type="match status" value="1"/>
</dbReference>
<dbReference type="Gene3D" id="1.10.530.10">
    <property type="match status" value="1"/>
</dbReference>
<dbReference type="GO" id="GO:0008933">
    <property type="term" value="F:peptidoglycan lytic transglycosylase activity"/>
    <property type="evidence" value="ECO:0007669"/>
    <property type="project" value="InterPro"/>
</dbReference>
<name>A0A4P9US75_METBY</name>
<comment type="similarity">
    <text evidence="1">Belongs to the transglycosylase Slt family.</text>
</comment>
<sequence length="302" mass="33972">MSFIPRLLPLLLALLVLLFYGTFSFAQQDEELETILELEMPATRQLMERAFRLTRHGRNRNDYWQAAVNFCKAARLGSIEAQYQLGMLYASGTGVRSHRDYAAALFATAGQQGHQLAQAMLDSMPLKKLQLPGCMLSDKQLPAKSGYRSHSFSFSKDIDIDKLIKKLPPQKTWIIDLVYTMAPWYQIDPRLALSIISIESNFNPNAVSPKNAMGLMQLIPATAERFNVQDAFDAAQNIKAGLRYLRWLLKRYDGDVALAAAGYNAGEGAVDRHKGIPPYPETQAYVARVLNLYKNKRCCDGF</sequence>
<dbReference type="PANTHER" id="PTHR37423:SF2">
    <property type="entry name" value="MEMBRANE-BOUND LYTIC MUREIN TRANSGLYCOSYLASE C"/>
    <property type="match status" value="1"/>
</dbReference>
<dbReference type="GO" id="GO:0016020">
    <property type="term" value="C:membrane"/>
    <property type="evidence" value="ECO:0007669"/>
    <property type="project" value="InterPro"/>
</dbReference>
<evidence type="ECO:0000313" key="4">
    <source>
        <dbReference type="Proteomes" id="UP000305881"/>
    </source>
</evidence>
<reference evidence="4" key="1">
    <citation type="journal article" date="2019" name="J. Bacteriol.">
        <title>A Mutagenic Screen Identifies a TonB-Dependent Receptor Required for the Lanthanide Metal Switch in the Type I Methanotroph 'Methylotuvimicrobium buryatense' 5GB1C.</title>
        <authorList>
            <person name="Groom J.D."/>
            <person name="Ford S.M."/>
            <person name="Pesesky M.W."/>
            <person name="Lidstrom M.E."/>
        </authorList>
    </citation>
    <scope>NUCLEOTIDE SEQUENCE [LARGE SCALE GENOMIC DNA]</scope>
    <source>
        <strain evidence="4">5GB1C</strain>
    </source>
</reference>
<dbReference type="OrthoDB" id="92254at2"/>
<dbReference type="PANTHER" id="PTHR37423">
    <property type="entry name" value="SOLUBLE LYTIC MUREIN TRANSGLYCOSYLASE-RELATED"/>
    <property type="match status" value="1"/>
</dbReference>
<proteinExistence type="inferred from homology"/>
<dbReference type="SUPFAM" id="SSF53955">
    <property type="entry name" value="Lysozyme-like"/>
    <property type="match status" value="1"/>
</dbReference>
<evidence type="ECO:0000313" key="3">
    <source>
        <dbReference type="EMBL" id="QCW84277.1"/>
    </source>
</evidence>